<dbReference type="AlphaFoldDB" id="W1YQ38"/>
<name>W1YQ38_9ZZZZ</name>
<evidence type="ECO:0000256" key="1">
    <source>
        <dbReference type="SAM" id="Phobius"/>
    </source>
</evidence>
<organism evidence="2">
    <name type="scientific">human gut metagenome</name>
    <dbReference type="NCBI Taxonomy" id="408170"/>
    <lineage>
        <taxon>unclassified sequences</taxon>
        <taxon>metagenomes</taxon>
        <taxon>organismal metagenomes</taxon>
    </lineage>
</organism>
<feature type="transmembrane region" description="Helical" evidence="1">
    <location>
        <begin position="36"/>
        <end position="53"/>
    </location>
</feature>
<proteinExistence type="predicted"/>
<evidence type="ECO:0000313" key="2">
    <source>
        <dbReference type="EMBL" id="ETJ43835.1"/>
    </source>
</evidence>
<keyword evidence="1" id="KW-1133">Transmembrane helix</keyword>
<gene>
    <name evidence="2" type="ORF">Q604_UNBC02139G0001</name>
</gene>
<protein>
    <submittedName>
        <fullName evidence="2">Membrane protein</fullName>
    </submittedName>
</protein>
<keyword evidence="1" id="KW-0472">Membrane</keyword>
<feature type="non-terminal residue" evidence="2">
    <location>
        <position position="54"/>
    </location>
</feature>
<dbReference type="EMBL" id="AZMM01002139">
    <property type="protein sequence ID" value="ETJ43835.1"/>
    <property type="molecule type" value="Genomic_DNA"/>
</dbReference>
<comment type="caution">
    <text evidence="2">The sequence shown here is derived from an EMBL/GenBank/DDBJ whole genome shotgun (WGS) entry which is preliminary data.</text>
</comment>
<accession>W1YQ38</accession>
<sequence>MSIYYVFIIGIALAMDAFGVSLGVGLNPILKKRNKIKFIVSFAFFQFLFTFLGG</sequence>
<feature type="transmembrane region" description="Helical" evidence="1">
    <location>
        <begin position="6"/>
        <end position="24"/>
    </location>
</feature>
<keyword evidence="1" id="KW-0812">Transmembrane</keyword>
<reference evidence="2" key="1">
    <citation type="submission" date="2013-12" db="EMBL/GenBank/DDBJ databases">
        <title>A Varibaculum cambriense genome reconstructed from a premature infant gut community with otherwise low bacterial novelty that shifts toward anaerobic metabolism during the third week of life.</title>
        <authorList>
            <person name="Brown C.T."/>
            <person name="Sharon I."/>
            <person name="Thomas B.C."/>
            <person name="Castelle C.J."/>
            <person name="Morowitz M.J."/>
            <person name="Banfield J.F."/>
        </authorList>
    </citation>
    <scope>NUCLEOTIDE SEQUENCE</scope>
</reference>